<evidence type="ECO:0000313" key="3">
    <source>
        <dbReference type="Proteomes" id="UP000188354"/>
    </source>
</evidence>
<accession>A0A1J7IRR4</accession>
<gene>
    <name evidence="2" type="ORF">TanjilG_15654</name>
</gene>
<proteinExistence type="predicted"/>
<dbReference type="InterPro" id="IPR040381">
    <property type="entry name" value="At4g14450-like"/>
</dbReference>
<dbReference type="PANTHER" id="PTHR33912">
    <property type="entry name" value="OS01G0939400 PROTEIN"/>
    <property type="match status" value="1"/>
</dbReference>
<dbReference type="Proteomes" id="UP000188354">
    <property type="component" value="Chromosome LG02"/>
</dbReference>
<organism evidence="2 3">
    <name type="scientific">Lupinus angustifolius</name>
    <name type="common">Narrow-leaved blue lupine</name>
    <dbReference type="NCBI Taxonomy" id="3871"/>
    <lineage>
        <taxon>Eukaryota</taxon>
        <taxon>Viridiplantae</taxon>
        <taxon>Streptophyta</taxon>
        <taxon>Embryophyta</taxon>
        <taxon>Tracheophyta</taxon>
        <taxon>Spermatophyta</taxon>
        <taxon>Magnoliopsida</taxon>
        <taxon>eudicotyledons</taxon>
        <taxon>Gunneridae</taxon>
        <taxon>Pentapetalae</taxon>
        <taxon>rosids</taxon>
        <taxon>fabids</taxon>
        <taxon>Fabales</taxon>
        <taxon>Fabaceae</taxon>
        <taxon>Papilionoideae</taxon>
        <taxon>50 kb inversion clade</taxon>
        <taxon>genistoids sensu lato</taxon>
        <taxon>core genistoids</taxon>
        <taxon>Genisteae</taxon>
        <taxon>Lupinus</taxon>
    </lineage>
</organism>
<dbReference type="PANTHER" id="PTHR33912:SF3">
    <property type="entry name" value="OS01G0939400 PROTEIN"/>
    <property type="match status" value="1"/>
</dbReference>
<dbReference type="STRING" id="3871.A0A1J7IRR4"/>
<evidence type="ECO:0000313" key="2">
    <source>
        <dbReference type="EMBL" id="OIW17071.1"/>
    </source>
</evidence>
<protein>
    <submittedName>
        <fullName evidence="2">Uncharacterized protein</fullName>
    </submittedName>
</protein>
<keyword evidence="3" id="KW-1185">Reference proteome</keyword>
<feature type="compositionally biased region" description="Basic and acidic residues" evidence="1">
    <location>
        <begin position="19"/>
        <end position="29"/>
    </location>
</feature>
<dbReference type="EMBL" id="CM007362">
    <property type="protein sequence ID" value="OIW17071.1"/>
    <property type="molecule type" value="Genomic_DNA"/>
</dbReference>
<feature type="region of interest" description="Disordered" evidence="1">
    <location>
        <begin position="104"/>
        <end position="169"/>
    </location>
</feature>
<reference evidence="2 3" key="1">
    <citation type="journal article" date="2017" name="Plant Biotechnol. J.">
        <title>A comprehensive draft genome sequence for lupin (Lupinus angustifolius), an emerging health food: insights into plant-microbe interactions and legume evolution.</title>
        <authorList>
            <person name="Hane J.K."/>
            <person name="Ming Y."/>
            <person name="Kamphuis L.G."/>
            <person name="Nelson M.N."/>
            <person name="Garg G."/>
            <person name="Atkins C.A."/>
            <person name="Bayer P.E."/>
            <person name="Bravo A."/>
            <person name="Bringans S."/>
            <person name="Cannon S."/>
            <person name="Edwards D."/>
            <person name="Foley R."/>
            <person name="Gao L.L."/>
            <person name="Harrison M.J."/>
            <person name="Huang W."/>
            <person name="Hurgobin B."/>
            <person name="Li S."/>
            <person name="Liu C.W."/>
            <person name="McGrath A."/>
            <person name="Morahan G."/>
            <person name="Murray J."/>
            <person name="Weller J."/>
            <person name="Jian J."/>
            <person name="Singh K.B."/>
        </authorList>
    </citation>
    <scope>NUCLEOTIDE SEQUENCE [LARGE SCALE GENOMIC DNA]</scope>
    <source>
        <strain evidence="3">cv. Tanjil</strain>
        <tissue evidence="2">Whole plant</tissue>
    </source>
</reference>
<feature type="compositionally biased region" description="Basic residues" evidence="1">
    <location>
        <begin position="120"/>
        <end position="129"/>
    </location>
</feature>
<sequence length="188" mass="20134">MSLVDYASSSDDDLAEPTEEQRKEEEPQLPRRNLPPPLPHPRNQTKSESSMDQHPGKKPHSSVPSVEKLPDASLLLNSPAFSSNLINASDHSSRVAAALAENALRKRDSTGMASSSVRSKVPRGNRPHSRNVPDTSGGMLVPPQISGRGAPGAPPKPPHLQVEPRADMSTHRASILASSICCLHSQAL</sequence>
<dbReference type="AlphaFoldDB" id="A0A1J7IRR4"/>
<feature type="region of interest" description="Disordered" evidence="1">
    <location>
        <begin position="1"/>
        <end position="70"/>
    </location>
</feature>
<name>A0A1J7IRR4_LUPAN</name>
<dbReference type="Gramene" id="OIW17071">
    <property type="protein sequence ID" value="OIW17071"/>
    <property type="gene ID" value="TanjilG_15654"/>
</dbReference>
<dbReference type="OMA" id="SCHAYLF"/>
<evidence type="ECO:0000256" key="1">
    <source>
        <dbReference type="SAM" id="MobiDB-lite"/>
    </source>
</evidence>